<dbReference type="RefSeq" id="WP_067458193.1">
    <property type="nucleotide sequence ID" value="NZ_SMFR01000008.1"/>
</dbReference>
<dbReference type="STRING" id="1210063.GCA_001612665_05765"/>
<reference evidence="2 3" key="1">
    <citation type="submission" date="2019-03" db="EMBL/GenBank/DDBJ databases">
        <title>Genomic Encyclopedia of Type Strains, Phase IV (KMG-IV): sequencing the most valuable type-strain genomes for metagenomic binning, comparative biology and taxonomic classification.</title>
        <authorList>
            <person name="Goeker M."/>
        </authorList>
    </citation>
    <scope>NUCLEOTIDE SEQUENCE [LARGE SCALE GENOMIC DNA]</scope>
    <source>
        <strain evidence="2 3">DSM 44684</strain>
    </source>
</reference>
<dbReference type="EMBL" id="SMFR01000008">
    <property type="protein sequence ID" value="TCJ89895.1"/>
    <property type="molecule type" value="Genomic_DNA"/>
</dbReference>
<keyword evidence="3" id="KW-1185">Reference proteome</keyword>
<dbReference type="AlphaFoldDB" id="A0A4V2P9J6"/>
<comment type="caution">
    <text evidence="2">The sequence shown here is derived from an EMBL/GenBank/DDBJ whole genome shotgun (WGS) entry which is preliminary data.</text>
</comment>
<dbReference type="GO" id="GO:0016829">
    <property type="term" value="F:lyase activity"/>
    <property type="evidence" value="ECO:0007669"/>
    <property type="project" value="InterPro"/>
</dbReference>
<dbReference type="Gene3D" id="3.90.79.40">
    <property type="entry name" value="EvaA sugar 2,3-dehydratase subunit"/>
    <property type="match status" value="2"/>
</dbReference>
<gene>
    <name evidence="2" type="ORF">DFR71_6184</name>
</gene>
<dbReference type="InterPro" id="IPR005212">
    <property type="entry name" value="EvaA-like"/>
</dbReference>
<feature type="domain" description="dTDP-4-dehydro-6-deoxy-alpha-D-glucopyranose 2,3-dehydratase" evidence="1">
    <location>
        <begin position="272"/>
        <end position="471"/>
    </location>
</feature>
<organism evidence="2 3">
    <name type="scientific">Nocardia alba</name>
    <dbReference type="NCBI Taxonomy" id="225051"/>
    <lineage>
        <taxon>Bacteria</taxon>
        <taxon>Bacillati</taxon>
        <taxon>Actinomycetota</taxon>
        <taxon>Actinomycetes</taxon>
        <taxon>Mycobacteriales</taxon>
        <taxon>Nocardiaceae</taxon>
        <taxon>Nocardia</taxon>
    </lineage>
</organism>
<dbReference type="OrthoDB" id="9814961at2"/>
<evidence type="ECO:0000313" key="3">
    <source>
        <dbReference type="Proteomes" id="UP000294856"/>
    </source>
</evidence>
<accession>A0A4V2P9J6</accession>
<sequence>MTAVFRPSHHLQPLVDISLPKRLAVSVAARGGITENGEFDTWFADRAQAGASRVDHVPLEELDGWDFQADTGNIVHRSGRFFVIEGLQVRRRGEEGDRWHQPIINQHEIGILGILVKEIDGVLHCLMQAKMEPGNPRSVQLSPTVQATRSNYTRVHRGTSVRYIDYFRNPSMGRVIIDVLQSEHGAWFFQKSNRNMVVEVVEDIEIGADYCWLTLGQLYDLMRCDNLVNMDSRTVLSCLPQPAPWTGDLRDPFRIALAASRDTESGAVLSMTEMMSWFTDCRSAVDIEAHRIPLCEVEGWRHSGGEIAREDGKYFSVVGVDVSAGNREVGRWSQPLIRPHGIGVVALIVRQFCGVLHLLVHARAEGGFLDAVELGPTVQCVPDNYADGAGPAFLDTVLAARGEQVRYEAVHAEEGGRFLHAESRYVVVDADDSIPDQAPAGFAWVTVGQLSELLRHGHYLNVQARTLLVCLNAIG</sequence>
<dbReference type="InterPro" id="IPR038153">
    <property type="entry name" value="EvaA-like_sf"/>
</dbReference>
<evidence type="ECO:0000259" key="1">
    <source>
        <dbReference type="Pfam" id="PF03559"/>
    </source>
</evidence>
<dbReference type="Proteomes" id="UP000294856">
    <property type="component" value="Unassembled WGS sequence"/>
</dbReference>
<feature type="domain" description="dTDP-4-dehydro-6-deoxy-alpha-D-glucopyranose 2,3-dehydratase" evidence="1">
    <location>
        <begin position="38"/>
        <end position="239"/>
    </location>
</feature>
<dbReference type="Pfam" id="PF03559">
    <property type="entry name" value="Hexose_dehydrat"/>
    <property type="match status" value="2"/>
</dbReference>
<proteinExistence type="predicted"/>
<evidence type="ECO:0000313" key="2">
    <source>
        <dbReference type="EMBL" id="TCJ89895.1"/>
    </source>
</evidence>
<name>A0A4V2P9J6_9NOCA</name>
<protein>
    <submittedName>
        <fullName evidence="2">Oxidase EvaA</fullName>
    </submittedName>
</protein>